<evidence type="ECO:0000256" key="3">
    <source>
        <dbReference type="ARBA" id="ARBA00023235"/>
    </source>
</evidence>
<evidence type="ECO:0000313" key="9">
    <source>
        <dbReference type="Proteomes" id="UP000001026"/>
    </source>
</evidence>
<dbReference type="NCBIfam" id="TIGR00005">
    <property type="entry name" value="rluA_subfam"/>
    <property type="match status" value="1"/>
</dbReference>
<dbReference type="STRING" id="59919.PMM0193"/>
<reference evidence="8 9" key="1">
    <citation type="journal article" date="2003" name="Nature">
        <title>Genome divergence in two Prochlorococcus ecotypes reflects oceanic niche differentiation.</title>
        <authorList>
            <person name="Rocap G."/>
            <person name="Larimer F.W."/>
            <person name="Lamerdin J.E."/>
            <person name="Malfatti S."/>
            <person name="Chain P."/>
            <person name="Ahlgren N.A."/>
            <person name="Arellano A."/>
            <person name="Coleman M."/>
            <person name="Hauser L."/>
            <person name="Hess W.R."/>
            <person name="Johnson Z.I."/>
            <person name="Land M.L."/>
            <person name="Lindell D."/>
            <person name="Post A.F."/>
            <person name="Regala W."/>
            <person name="Shah M."/>
            <person name="Shaw S.L."/>
            <person name="Steglich C."/>
            <person name="Sullivan M.B."/>
            <person name="Ting C.S."/>
            <person name="Tolonen A."/>
            <person name="Webb E.A."/>
            <person name="Zinser E.R."/>
            <person name="Chisholm S.W."/>
        </authorList>
    </citation>
    <scope>NUCLEOTIDE SEQUENCE [LARGE SCALE GENOMIC DNA]</scope>
    <source>
        <strain evidence="9">CCMP1986 / NIES-2087 / MED4</strain>
    </source>
</reference>
<dbReference type="SUPFAM" id="SSF55120">
    <property type="entry name" value="Pseudouridine synthase"/>
    <property type="match status" value="1"/>
</dbReference>
<name>Q7V392_PROMP</name>
<evidence type="ECO:0000256" key="6">
    <source>
        <dbReference type="RuleBase" id="RU362028"/>
    </source>
</evidence>
<sequence length="322" mass="36378">MNSSNKNSFGVGKGELIEITYEMSLPMRLDRWLVSKRPEQSRARIQYFINAGLVLVNYKTAKAKTPLKTGDNIQIWMPPPEPLIYLKPEKMNLNILFEDEHIIVINKQSGLIVHPAPGHKSGTLVNGLLFHCKDLPGINGKLRPGIVHRLDKDTSGCMVVAKSQESLVNLQIQIKEKIASRNYIAVIHGVPNTSEGKIVGHIGRDKLNRLKYAVVDEKSGRYACTYWKLLERLGNYSLMSFKLDTGRTHQIRVHCAHINHPILGDPLYGRCKKLPCKLDGQALHAVELGLFHPINGEEMKFEAELPQEFQKLLRVLKKSIKV</sequence>
<evidence type="ECO:0000256" key="2">
    <source>
        <dbReference type="ARBA" id="ARBA00010876"/>
    </source>
</evidence>
<dbReference type="PROSITE" id="PS50889">
    <property type="entry name" value="S4"/>
    <property type="match status" value="1"/>
</dbReference>
<feature type="active site" evidence="4">
    <location>
        <position position="151"/>
    </location>
</feature>
<dbReference type="OrthoDB" id="9807829at2"/>
<dbReference type="EC" id="5.4.99.-" evidence="6"/>
<dbReference type="GO" id="GO:0120159">
    <property type="term" value="F:rRNA pseudouridine synthase activity"/>
    <property type="evidence" value="ECO:0007669"/>
    <property type="project" value="UniProtKB-ARBA"/>
</dbReference>
<proteinExistence type="inferred from homology"/>
<protein>
    <recommendedName>
        <fullName evidence="6">Pseudouridine synthase</fullName>
        <ecNumber evidence="6">5.4.99.-</ecNumber>
    </recommendedName>
</protein>
<evidence type="ECO:0000256" key="5">
    <source>
        <dbReference type="PROSITE-ProRule" id="PRU00182"/>
    </source>
</evidence>
<dbReference type="EMBL" id="BX548174">
    <property type="protein sequence ID" value="CAE18652.1"/>
    <property type="molecule type" value="Genomic_DNA"/>
</dbReference>
<dbReference type="eggNOG" id="COG0564">
    <property type="taxonomic scope" value="Bacteria"/>
</dbReference>
<dbReference type="SMART" id="SM00363">
    <property type="entry name" value="S4"/>
    <property type="match status" value="1"/>
</dbReference>
<dbReference type="InterPro" id="IPR006224">
    <property type="entry name" value="PsdUridine_synth_RluA-like_CS"/>
</dbReference>
<comment type="similarity">
    <text evidence="2 6">Belongs to the pseudouridine synthase RluA family.</text>
</comment>
<dbReference type="CDD" id="cd00165">
    <property type="entry name" value="S4"/>
    <property type="match status" value="1"/>
</dbReference>
<comment type="catalytic activity">
    <reaction evidence="1 6">
        <text>a uridine in RNA = a pseudouridine in RNA</text>
        <dbReference type="Rhea" id="RHEA:48348"/>
        <dbReference type="Rhea" id="RHEA-COMP:12068"/>
        <dbReference type="Rhea" id="RHEA-COMP:12069"/>
        <dbReference type="ChEBI" id="CHEBI:65314"/>
        <dbReference type="ChEBI" id="CHEBI:65315"/>
    </reaction>
</comment>
<dbReference type="GO" id="GO:0000455">
    <property type="term" value="P:enzyme-directed rRNA pseudouridine synthesis"/>
    <property type="evidence" value="ECO:0007669"/>
    <property type="project" value="TreeGrafter"/>
</dbReference>
<dbReference type="PANTHER" id="PTHR21600:SF44">
    <property type="entry name" value="RIBOSOMAL LARGE SUBUNIT PSEUDOURIDINE SYNTHASE D"/>
    <property type="match status" value="1"/>
</dbReference>
<dbReference type="RefSeq" id="WP_011131832.1">
    <property type="nucleotide sequence ID" value="NC_005072.1"/>
</dbReference>
<keyword evidence="8" id="KW-0456">Lyase</keyword>
<dbReference type="SUPFAM" id="SSF55174">
    <property type="entry name" value="Alpha-L RNA-binding motif"/>
    <property type="match status" value="1"/>
</dbReference>
<keyword evidence="3 6" id="KW-0413">Isomerase</keyword>
<evidence type="ECO:0000313" key="8">
    <source>
        <dbReference type="EMBL" id="CAE18652.1"/>
    </source>
</evidence>
<dbReference type="AlphaFoldDB" id="Q7V392"/>
<dbReference type="PANTHER" id="PTHR21600">
    <property type="entry name" value="MITOCHONDRIAL RNA PSEUDOURIDINE SYNTHASE"/>
    <property type="match status" value="1"/>
</dbReference>
<dbReference type="InterPro" id="IPR006225">
    <property type="entry name" value="PsdUridine_synth_RluC/D"/>
</dbReference>
<keyword evidence="5" id="KW-0694">RNA-binding</keyword>
<dbReference type="Pfam" id="PF01479">
    <property type="entry name" value="S4"/>
    <property type="match status" value="1"/>
</dbReference>
<evidence type="ECO:0000256" key="4">
    <source>
        <dbReference type="PIRSR" id="PIRSR606225-1"/>
    </source>
</evidence>
<dbReference type="InterPro" id="IPR002942">
    <property type="entry name" value="S4_RNA-bd"/>
</dbReference>
<accession>Q7V392</accession>
<dbReference type="InterPro" id="IPR020103">
    <property type="entry name" value="PsdUridine_synth_cat_dom_sf"/>
</dbReference>
<comment type="function">
    <text evidence="6">Responsible for synthesis of pseudouridine from uracil.</text>
</comment>
<dbReference type="InterPro" id="IPR006145">
    <property type="entry name" value="PsdUridine_synth_RsuA/RluA"/>
</dbReference>
<dbReference type="InterPro" id="IPR050188">
    <property type="entry name" value="RluA_PseudoU_synthase"/>
</dbReference>
<dbReference type="GO" id="GO:0003723">
    <property type="term" value="F:RNA binding"/>
    <property type="evidence" value="ECO:0007669"/>
    <property type="project" value="UniProtKB-KW"/>
</dbReference>
<evidence type="ECO:0000259" key="7">
    <source>
        <dbReference type="SMART" id="SM00363"/>
    </source>
</evidence>
<dbReference type="HOGENOM" id="CLU_016902_4_4_3"/>
<dbReference type="Gene3D" id="3.30.2350.10">
    <property type="entry name" value="Pseudouridine synthase"/>
    <property type="match status" value="1"/>
</dbReference>
<dbReference type="Proteomes" id="UP000001026">
    <property type="component" value="Chromosome"/>
</dbReference>
<dbReference type="Gene3D" id="3.10.290.10">
    <property type="entry name" value="RNA-binding S4 domain"/>
    <property type="match status" value="1"/>
</dbReference>
<evidence type="ECO:0000256" key="1">
    <source>
        <dbReference type="ARBA" id="ARBA00000073"/>
    </source>
</evidence>
<dbReference type="GO" id="GO:0016829">
    <property type="term" value="F:lyase activity"/>
    <property type="evidence" value="ECO:0007669"/>
    <property type="project" value="UniProtKB-KW"/>
</dbReference>
<dbReference type="PROSITE" id="PS01129">
    <property type="entry name" value="PSI_RLU"/>
    <property type="match status" value="1"/>
</dbReference>
<feature type="domain" description="RNA-binding S4" evidence="7">
    <location>
        <begin position="27"/>
        <end position="84"/>
    </location>
</feature>
<dbReference type="Pfam" id="PF00849">
    <property type="entry name" value="PseudoU_synth_2"/>
    <property type="match status" value="1"/>
</dbReference>
<dbReference type="CDD" id="cd02869">
    <property type="entry name" value="PseudoU_synth_RluA_like"/>
    <property type="match status" value="1"/>
</dbReference>
<dbReference type="KEGG" id="pmm:PMM0193"/>
<dbReference type="InterPro" id="IPR036986">
    <property type="entry name" value="S4_RNA-bd_sf"/>
</dbReference>
<gene>
    <name evidence="8" type="primary">rluD</name>
    <name evidence="8" type="ordered locus">PMM0193</name>
</gene>
<organism evidence="8 9">
    <name type="scientific">Prochlorococcus marinus subsp. pastoris (strain CCMP1986 / NIES-2087 / MED4)</name>
    <dbReference type="NCBI Taxonomy" id="59919"/>
    <lineage>
        <taxon>Bacteria</taxon>
        <taxon>Bacillati</taxon>
        <taxon>Cyanobacteriota</taxon>
        <taxon>Cyanophyceae</taxon>
        <taxon>Synechococcales</taxon>
        <taxon>Prochlorococcaceae</taxon>
        <taxon>Prochlorococcus</taxon>
    </lineage>
</organism>